<keyword evidence="4" id="KW-1185">Reference proteome</keyword>
<dbReference type="PANTHER" id="PTHR14894">
    <property type="entry name" value="CDK5 REGULATORY SUBUNIT-ASSOCIATED PROTEIN 3"/>
    <property type="match status" value="1"/>
</dbReference>
<dbReference type="Pfam" id="PF05600">
    <property type="entry name" value="CDK5RAP3"/>
    <property type="match status" value="1"/>
</dbReference>
<dbReference type="STRING" id="299467.A0A443SEV9"/>
<comment type="similarity">
    <text evidence="1">Belongs to the CDK5RAP3 family.</text>
</comment>
<dbReference type="GO" id="GO:0012505">
    <property type="term" value="C:endomembrane system"/>
    <property type="evidence" value="ECO:0007669"/>
    <property type="project" value="TreeGrafter"/>
</dbReference>
<sequence length="499" mass="57185">MSIDNLPIDIHLNKLLDWLISRRHCNKDFQQNLNDIRSKIVSAIKDMPENERIQELLSKSHLNYITCRQIVEILKETEADSKNIFGYYSSQRMKDWKEIISAYEKDNVYLAELAQIIARNVTYEVPALKKQLNKLLSLQEECLKKQNDFVKQSHKFKSEYSQNAQKLGIKGEDINKELLQLLSEPPKYIDDVVADIPLLNECREYYTEFLKFTTERTDFQCLSTIEHLLLKGNTTYYEYRTGIEPEVIENVKFGEEVLSEVDTATSDNQIDFGDDSASTGTTSNGNGDFVHIDKSDLPDEGTINWDTNIEAGDISMIDIPAGPKVARGIDALTVLQHSVTRNNFINELFELQCFLSQRVHEMTSASNFLSSYQFQGAPKLVQLSTVETLQKMHENVDRILNTITNEAVLQFCMMTDNAKYIESVKQKLMSKLELSEKAVQKSEAMIEMAKKCAADYEETKPKIELLIGETQEIQKFIESDVSKRYKNRPVNIMGGVQIC</sequence>
<evidence type="ECO:0000313" key="4">
    <source>
        <dbReference type="Proteomes" id="UP000288716"/>
    </source>
</evidence>
<dbReference type="InterPro" id="IPR008491">
    <property type="entry name" value="CDK5RAP3"/>
</dbReference>
<name>A0A443SEV9_9ACAR</name>
<dbReference type="OrthoDB" id="340432at2759"/>
<dbReference type="EMBL" id="NCKV01003115">
    <property type="protein sequence ID" value="RWS26047.1"/>
    <property type="molecule type" value="Genomic_DNA"/>
</dbReference>
<evidence type="ECO:0000256" key="2">
    <source>
        <dbReference type="SAM" id="MobiDB-lite"/>
    </source>
</evidence>
<dbReference type="Proteomes" id="UP000288716">
    <property type="component" value="Unassembled WGS sequence"/>
</dbReference>
<comment type="caution">
    <text evidence="3">The sequence shown here is derived from an EMBL/GenBank/DDBJ whole genome shotgun (WGS) entry which is preliminary data.</text>
</comment>
<feature type="compositionally biased region" description="Polar residues" evidence="2">
    <location>
        <begin position="276"/>
        <end position="286"/>
    </location>
</feature>
<reference evidence="3 4" key="1">
    <citation type="journal article" date="2018" name="Gigascience">
        <title>Genomes of trombidid mites reveal novel predicted allergens and laterally-transferred genes associated with secondary metabolism.</title>
        <authorList>
            <person name="Dong X."/>
            <person name="Chaisiri K."/>
            <person name="Xia D."/>
            <person name="Armstrong S.D."/>
            <person name="Fang Y."/>
            <person name="Donnelly M.J."/>
            <person name="Kadowaki T."/>
            <person name="McGarry J.W."/>
            <person name="Darby A.C."/>
            <person name="Makepeace B.L."/>
        </authorList>
    </citation>
    <scope>NUCLEOTIDE SEQUENCE [LARGE SCALE GENOMIC DNA]</scope>
    <source>
        <strain evidence="3">UoL-UT</strain>
    </source>
</reference>
<evidence type="ECO:0000313" key="3">
    <source>
        <dbReference type="EMBL" id="RWS26047.1"/>
    </source>
</evidence>
<gene>
    <name evidence="3" type="ORF">B4U80_02421</name>
</gene>
<organism evidence="3 4">
    <name type="scientific">Leptotrombidium deliense</name>
    <dbReference type="NCBI Taxonomy" id="299467"/>
    <lineage>
        <taxon>Eukaryota</taxon>
        <taxon>Metazoa</taxon>
        <taxon>Ecdysozoa</taxon>
        <taxon>Arthropoda</taxon>
        <taxon>Chelicerata</taxon>
        <taxon>Arachnida</taxon>
        <taxon>Acari</taxon>
        <taxon>Acariformes</taxon>
        <taxon>Trombidiformes</taxon>
        <taxon>Prostigmata</taxon>
        <taxon>Anystina</taxon>
        <taxon>Parasitengona</taxon>
        <taxon>Trombiculoidea</taxon>
        <taxon>Trombiculidae</taxon>
        <taxon>Leptotrombidium</taxon>
    </lineage>
</organism>
<dbReference type="PANTHER" id="PTHR14894:SF0">
    <property type="entry name" value="CDK5 REGULATORY SUBUNIT-ASSOCIATED PROTEIN 3"/>
    <property type="match status" value="1"/>
</dbReference>
<protein>
    <submittedName>
        <fullName evidence="3">CDK5 regulatory subunit-associated protein 3-like protein</fullName>
    </submittedName>
</protein>
<proteinExistence type="inferred from homology"/>
<accession>A0A443SEV9</accession>
<dbReference type="VEuPathDB" id="VectorBase:LDEU005992"/>
<dbReference type="GO" id="GO:0007346">
    <property type="term" value="P:regulation of mitotic cell cycle"/>
    <property type="evidence" value="ECO:0007669"/>
    <property type="project" value="TreeGrafter"/>
</dbReference>
<evidence type="ECO:0000256" key="1">
    <source>
        <dbReference type="ARBA" id="ARBA00007478"/>
    </source>
</evidence>
<dbReference type="AlphaFoldDB" id="A0A443SEV9"/>
<feature type="region of interest" description="Disordered" evidence="2">
    <location>
        <begin position="268"/>
        <end position="290"/>
    </location>
</feature>